<protein>
    <recommendedName>
        <fullName evidence="4">DUF4148 domain-containing protein</fullName>
    </recommendedName>
</protein>
<proteinExistence type="predicted"/>
<dbReference type="EMBL" id="WHUG01000001">
    <property type="protein sequence ID" value="MQA37266.1"/>
    <property type="molecule type" value="Genomic_DNA"/>
</dbReference>
<evidence type="ECO:0008006" key="4">
    <source>
        <dbReference type="Google" id="ProtNLM"/>
    </source>
</evidence>
<dbReference type="RefSeq" id="WP_152836606.1">
    <property type="nucleotide sequence ID" value="NZ_WHUG01000001.1"/>
</dbReference>
<evidence type="ECO:0000313" key="3">
    <source>
        <dbReference type="Proteomes" id="UP000440498"/>
    </source>
</evidence>
<organism evidence="2 3">
    <name type="scientific">Rugamonas aquatica</name>
    <dbReference type="NCBI Taxonomy" id="2743357"/>
    <lineage>
        <taxon>Bacteria</taxon>
        <taxon>Pseudomonadati</taxon>
        <taxon>Pseudomonadota</taxon>
        <taxon>Betaproteobacteria</taxon>
        <taxon>Burkholderiales</taxon>
        <taxon>Oxalobacteraceae</taxon>
        <taxon>Telluria group</taxon>
        <taxon>Rugamonas</taxon>
    </lineage>
</organism>
<dbReference type="AlphaFoldDB" id="A0A6A7MWY8"/>
<evidence type="ECO:0000256" key="1">
    <source>
        <dbReference type="SAM" id="SignalP"/>
    </source>
</evidence>
<gene>
    <name evidence="2" type="ORF">GEV02_03820</name>
</gene>
<keyword evidence="1" id="KW-0732">Signal</keyword>
<dbReference type="Proteomes" id="UP000440498">
    <property type="component" value="Unassembled WGS sequence"/>
</dbReference>
<comment type="caution">
    <text evidence="2">The sequence shown here is derived from an EMBL/GenBank/DDBJ whole genome shotgun (WGS) entry which is preliminary data.</text>
</comment>
<name>A0A6A7MWY8_9BURK</name>
<reference evidence="2 3" key="1">
    <citation type="submission" date="2019-10" db="EMBL/GenBank/DDBJ databases">
        <title>Two novel species isolated from a subtropical stream in China.</title>
        <authorList>
            <person name="Lu H."/>
        </authorList>
    </citation>
    <scope>NUCLEOTIDE SEQUENCE [LARGE SCALE GENOMIC DNA]</scope>
    <source>
        <strain evidence="2 3">FT29W</strain>
    </source>
</reference>
<dbReference type="NCBIfam" id="NF047450">
    <property type="entry name" value="post-PEP-CTERM_1"/>
    <property type="match status" value="1"/>
</dbReference>
<keyword evidence="3" id="KW-1185">Reference proteome</keyword>
<feature type="chain" id="PRO_5025533201" description="DUF4148 domain-containing protein" evidence="1">
    <location>
        <begin position="22"/>
        <end position="125"/>
    </location>
</feature>
<evidence type="ECO:0000313" key="2">
    <source>
        <dbReference type="EMBL" id="MQA37266.1"/>
    </source>
</evidence>
<accession>A0A6A7MWY8</accession>
<dbReference type="PROSITE" id="PS51257">
    <property type="entry name" value="PROKAR_LIPOPROTEIN"/>
    <property type="match status" value="1"/>
</dbReference>
<sequence>MDTMKRWAGLLAAAAGCSAQAAPDHGVMTFPHVNVVRQAAAPPQQAAASGLKAYKDPVTGQLVEPSPEQAADLDAAIRAGTAGRLRAASPGIIRPPQGGVGVVLDESHTHYAVTHKASAAPGEQK</sequence>
<feature type="signal peptide" evidence="1">
    <location>
        <begin position="1"/>
        <end position="21"/>
    </location>
</feature>